<reference evidence="10 11" key="1">
    <citation type="submission" date="2017-06" db="EMBL/GenBank/DDBJ databases">
        <title>Ant-infecting Ophiocordyceps genomes reveal a high diversity of potential behavioral manipulation genes and a possible major role for enterotoxins.</title>
        <authorList>
            <person name="De Bekker C."/>
            <person name="Evans H.C."/>
            <person name="Brachmann A."/>
            <person name="Hughes D.P."/>
        </authorList>
    </citation>
    <scope>NUCLEOTIDE SEQUENCE [LARGE SCALE GENOMIC DNA]</scope>
    <source>
        <strain evidence="10 11">Map16</strain>
    </source>
</reference>
<keyword evidence="6" id="KW-0067">ATP-binding</keyword>
<feature type="domain" description="Protein kinase" evidence="9">
    <location>
        <begin position="83"/>
        <end position="351"/>
    </location>
</feature>
<dbReference type="Gene3D" id="3.30.200.20">
    <property type="entry name" value="Phosphorylase Kinase, domain 1"/>
    <property type="match status" value="1"/>
</dbReference>
<dbReference type="OrthoDB" id="5979581at2759"/>
<dbReference type="GO" id="GO:0004674">
    <property type="term" value="F:protein serine/threonine kinase activity"/>
    <property type="evidence" value="ECO:0007669"/>
    <property type="project" value="UniProtKB-KW"/>
</dbReference>
<dbReference type="GO" id="GO:0005737">
    <property type="term" value="C:cytoplasm"/>
    <property type="evidence" value="ECO:0007669"/>
    <property type="project" value="TreeGrafter"/>
</dbReference>
<comment type="catalytic activity">
    <reaction evidence="8">
        <text>L-seryl-[protein] + ATP = O-phospho-L-seryl-[protein] + ADP + H(+)</text>
        <dbReference type="Rhea" id="RHEA:17989"/>
        <dbReference type="Rhea" id="RHEA-COMP:9863"/>
        <dbReference type="Rhea" id="RHEA-COMP:11604"/>
        <dbReference type="ChEBI" id="CHEBI:15378"/>
        <dbReference type="ChEBI" id="CHEBI:29999"/>
        <dbReference type="ChEBI" id="CHEBI:30616"/>
        <dbReference type="ChEBI" id="CHEBI:83421"/>
        <dbReference type="ChEBI" id="CHEBI:456216"/>
        <dbReference type="EC" id="2.7.11.1"/>
    </reaction>
</comment>
<dbReference type="PANTHER" id="PTHR47634:SF9">
    <property type="entry name" value="PROTEIN KINASE DOMAIN-CONTAINING PROTEIN-RELATED"/>
    <property type="match status" value="1"/>
</dbReference>
<evidence type="ECO:0000256" key="2">
    <source>
        <dbReference type="ARBA" id="ARBA00022527"/>
    </source>
</evidence>
<dbReference type="InterPro" id="IPR051334">
    <property type="entry name" value="SRPK"/>
</dbReference>
<dbReference type="GO" id="GO:0005524">
    <property type="term" value="F:ATP binding"/>
    <property type="evidence" value="ECO:0007669"/>
    <property type="project" value="UniProtKB-KW"/>
</dbReference>
<sequence>MAILGLPRVSNLGLQWAARALRRQTRRSVYTGLMAKLSLRQRFTQPSPELISSETIVDEEAMDQYKRLGYYSANPGEVIGDYFRLKAKLGWGKSCTVWLAEDMKKRRWFGPKHYVAIKIGNCNTVEHDKLRESAMNQHLGTANPNHPGYSILSLADRVFWVESPRGLKHPALVLRPLRESLRLLRRRLAYEGEPVALEFLGLIKLYISIILEGLDYMHTECHVIHTSLTLNNIMMTFGDDMETTIEDFLEDLKTTPMAMKKIGNRVVYRCRLDPFGPIKSSDFRSMIWELVTGNSLFSQEGEGLWSPAQHLADMIALLGPVPPNLIRRGQEMSHWRWAPKIHNIGYVYMKL</sequence>
<evidence type="ECO:0000313" key="10">
    <source>
        <dbReference type="EMBL" id="PHH76812.1"/>
    </source>
</evidence>
<keyword evidence="11" id="KW-1185">Reference proteome</keyword>
<evidence type="ECO:0000259" key="9">
    <source>
        <dbReference type="PROSITE" id="PS50011"/>
    </source>
</evidence>
<dbReference type="GO" id="GO:0005634">
    <property type="term" value="C:nucleus"/>
    <property type="evidence" value="ECO:0007669"/>
    <property type="project" value="TreeGrafter"/>
</dbReference>
<evidence type="ECO:0000256" key="8">
    <source>
        <dbReference type="ARBA" id="ARBA00048679"/>
    </source>
</evidence>
<evidence type="ECO:0000256" key="4">
    <source>
        <dbReference type="ARBA" id="ARBA00022741"/>
    </source>
</evidence>
<evidence type="ECO:0000256" key="5">
    <source>
        <dbReference type="ARBA" id="ARBA00022777"/>
    </source>
</evidence>
<evidence type="ECO:0000256" key="1">
    <source>
        <dbReference type="ARBA" id="ARBA00012513"/>
    </source>
</evidence>
<protein>
    <recommendedName>
        <fullName evidence="1">non-specific serine/threonine protein kinase</fullName>
        <ecNumber evidence="1">2.7.11.1</ecNumber>
    </recommendedName>
</protein>
<dbReference type="InterPro" id="IPR011009">
    <property type="entry name" value="Kinase-like_dom_sf"/>
</dbReference>
<name>A0A2C5ZAT9_9HYPO</name>
<evidence type="ECO:0000256" key="7">
    <source>
        <dbReference type="ARBA" id="ARBA00047899"/>
    </source>
</evidence>
<keyword evidence="5" id="KW-0418">Kinase</keyword>
<comment type="catalytic activity">
    <reaction evidence="7">
        <text>L-threonyl-[protein] + ATP = O-phospho-L-threonyl-[protein] + ADP + H(+)</text>
        <dbReference type="Rhea" id="RHEA:46608"/>
        <dbReference type="Rhea" id="RHEA-COMP:11060"/>
        <dbReference type="Rhea" id="RHEA-COMP:11605"/>
        <dbReference type="ChEBI" id="CHEBI:15378"/>
        <dbReference type="ChEBI" id="CHEBI:30013"/>
        <dbReference type="ChEBI" id="CHEBI:30616"/>
        <dbReference type="ChEBI" id="CHEBI:61977"/>
        <dbReference type="ChEBI" id="CHEBI:456216"/>
        <dbReference type="EC" id="2.7.11.1"/>
    </reaction>
</comment>
<dbReference type="GO" id="GO:0000245">
    <property type="term" value="P:spliceosomal complex assembly"/>
    <property type="evidence" value="ECO:0007669"/>
    <property type="project" value="TreeGrafter"/>
</dbReference>
<dbReference type="EC" id="2.7.11.1" evidence="1"/>
<dbReference type="EMBL" id="NJES01000146">
    <property type="protein sequence ID" value="PHH76812.1"/>
    <property type="molecule type" value="Genomic_DNA"/>
</dbReference>
<organism evidence="10 11">
    <name type="scientific">Ophiocordyceps camponoti-rufipedis</name>
    <dbReference type="NCBI Taxonomy" id="2004952"/>
    <lineage>
        <taxon>Eukaryota</taxon>
        <taxon>Fungi</taxon>
        <taxon>Dikarya</taxon>
        <taxon>Ascomycota</taxon>
        <taxon>Pezizomycotina</taxon>
        <taxon>Sordariomycetes</taxon>
        <taxon>Hypocreomycetidae</taxon>
        <taxon>Hypocreales</taxon>
        <taxon>Ophiocordycipitaceae</taxon>
        <taxon>Ophiocordyceps</taxon>
    </lineage>
</organism>
<proteinExistence type="predicted"/>
<dbReference type="STRING" id="2004952.A0A2C5ZAT9"/>
<evidence type="ECO:0000313" key="11">
    <source>
        <dbReference type="Proteomes" id="UP000226431"/>
    </source>
</evidence>
<gene>
    <name evidence="10" type="ORF">CDD80_1190</name>
</gene>
<dbReference type="Proteomes" id="UP000226431">
    <property type="component" value="Unassembled WGS sequence"/>
</dbReference>
<keyword evidence="2" id="KW-0723">Serine/threonine-protein kinase</keyword>
<keyword evidence="3" id="KW-0808">Transferase</keyword>
<dbReference type="GO" id="GO:0050684">
    <property type="term" value="P:regulation of mRNA processing"/>
    <property type="evidence" value="ECO:0007669"/>
    <property type="project" value="TreeGrafter"/>
</dbReference>
<evidence type="ECO:0000256" key="6">
    <source>
        <dbReference type="ARBA" id="ARBA00022840"/>
    </source>
</evidence>
<accession>A0A2C5ZAT9</accession>
<keyword evidence="4" id="KW-0547">Nucleotide-binding</keyword>
<dbReference type="PANTHER" id="PTHR47634">
    <property type="entry name" value="PROTEIN KINASE DOMAIN-CONTAINING PROTEIN-RELATED"/>
    <property type="match status" value="1"/>
</dbReference>
<dbReference type="Gene3D" id="1.10.510.10">
    <property type="entry name" value="Transferase(Phosphotransferase) domain 1"/>
    <property type="match status" value="2"/>
</dbReference>
<dbReference type="AlphaFoldDB" id="A0A2C5ZAT9"/>
<dbReference type="SUPFAM" id="SSF56112">
    <property type="entry name" value="Protein kinase-like (PK-like)"/>
    <property type="match status" value="1"/>
</dbReference>
<dbReference type="PROSITE" id="PS50011">
    <property type="entry name" value="PROTEIN_KINASE_DOM"/>
    <property type="match status" value="1"/>
</dbReference>
<dbReference type="InterPro" id="IPR000719">
    <property type="entry name" value="Prot_kinase_dom"/>
</dbReference>
<evidence type="ECO:0000256" key="3">
    <source>
        <dbReference type="ARBA" id="ARBA00022679"/>
    </source>
</evidence>
<comment type="caution">
    <text evidence="10">The sequence shown here is derived from an EMBL/GenBank/DDBJ whole genome shotgun (WGS) entry which is preliminary data.</text>
</comment>